<evidence type="ECO:0000313" key="2">
    <source>
        <dbReference type="EMBL" id="MCQ1949853.1"/>
    </source>
</evidence>
<accession>A0ABT1NQ56</accession>
<feature type="compositionally biased region" description="Basic and acidic residues" evidence="1">
    <location>
        <begin position="57"/>
        <end position="66"/>
    </location>
</feature>
<dbReference type="RefSeq" id="WP_255798000.1">
    <property type="nucleotide sequence ID" value="NZ_CP104263.1"/>
</dbReference>
<feature type="region of interest" description="Disordered" evidence="1">
    <location>
        <begin position="57"/>
        <end position="80"/>
    </location>
</feature>
<keyword evidence="3" id="KW-1185">Reference proteome</keyword>
<organism evidence="2 3">
    <name type="scientific">Arthrobacter jinronghuae</name>
    <dbReference type="NCBI Taxonomy" id="2964609"/>
    <lineage>
        <taxon>Bacteria</taxon>
        <taxon>Bacillati</taxon>
        <taxon>Actinomycetota</taxon>
        <taxon>Actinomycetes</taxon>
        <taxon>Micrococcales</taxon>
        <taxon>Micrococcaceae</taxon>
        <taxon>Arthrobacter</taxon>
    </lineage>
</organism>
<proteinExistence type="predicted"/>
<evidence type="ECO:0000256" key="1">
    <source>
        <dbReference type="SAM" id="MobiDB-lite"/>
    </source>
</evidence>
<evidence type="ECO:0000313" key="3">
    <source>
        <dbReference type="Proteomes" id="UP001206924"/>
    </source>
</evidence>
<dbReference type="Proteomes" id="UP001206924">
    <property type="component" value="Unassembled WGS sequence"/>
</dbReference>
<sequence length="80" mass="8855">MTQRPIVSIDLFPDFSAMTDSTLESLCDQAFTQLEDGPVVEGLLAFYLSLQAEIQDREADTARRPELPAQQQSTPQPVSV</sequence>
<dbReference type="EMBL" id="JANFLP010000008">
    <property type="protein sequence ID" value="MCQ1949853.1"/>
    <property type="molecule type" value="Genomic_DNA"/>
</dbReference>
<reference evidence="2 3" key="1">
    <citation type="submission" date="2022-07" db="EMBL/GenBank/DDBJ databases">
        <title>Novel species in genus Arthrobacter.</title>
        <authorList>
            <person name="Liu Y."/>
        </authorList>
    </citation>
    <scope>NUCLEOTIDE SEQUENCE [LARGE SCALE GENOMIC DNA]</scope>
    <source>
        <strain evidence="3">zg-Y859</strain>
    </source>
</reference>
<comment type="caution">
    <text evidence="2">The sequence shown here is derived from an EMBL/GenBank/DDBJ whole genome shotgun (WGS) entry which is preliminary data.</text>
</comment>
<feature type="compositionally biased region" description="Polar residues" evidence="1">
    <location>
        <begin position="69"/>
        <end position="80"/>
    </location>
</feature>
<gene>
    <name evidence="2" type="ORF">NNX28_07905</name>
</gene>
<protein>
    <submittedName>
        <fullName evidence="2">Uncharacterized protein</fullName>
    </submittedName>
</protein>
<name>A0ABT1NQ56_9MICC</name>